<evidence type="ECO:0000313" key="3">
    <source>
        <dbReference type="Proteomes" id="UP000691718"/>
    </source>
</evidence>
<evidence type="ECO:0000256" key="1">
    <source>
        <dbReference type="SAM" id="MobiDB-lite"/>
    </source>
</evidence>
<feature type="compositionally biased region" description="Acidic residues" evidence="1">
    <location>
        <begin position="18"/>
        <end position="34"/>
    </location>
</feature>
<proteinExistence type="predicted"/>
<feature type="region of interest" description="Disordered" evidence="1">
    <location>
        <begin position="79"/>
        <end position="134"/>
    </location>
</feature>
<name>A0A8S3YD15_PARAO</name>
<keyword evidence="3" id="KW-1185">Reference proteome</keyword>
<reference evidence="2" key="1">
    <citation type="submission" date="2021-04" db="EMBL/GenBank/DDBJ databases">
        <authorList>
            <person name="Tunstrom K."/>
        </authorList>
    </citation>
    <scope>NUCLEOTIDE SEQUENCE</scope>
</reference>
<dbReference type="EMBL" id="CAJQZP010001624">
    <property type="protein sequence ID" value="CAG5057428.1"/>
    <property type="molecule type" value="Genomic_DNA"/>
</dbReference>
<protein>
    <submittedName>
        <fullName evidence="2">(apollo) hypothetical protein</fullName>
    </submittedName>
</protein>
<feature type="compositionally biased region" description="Basic and acidic residues" evidence="1">
    <location>
        <begin position="94"/>
        <end position="105"/>
    </location>
</feature>
<evidence type="ECO:0000313" key="2">
    <source>
        <dbReference type="EMBL" id="CAG5057428.1"/>
    </source>
</evidence>
<feature type="compositionally biased region" description="Polar residues" evidence="1">
    <location>
        <begin position="39"/>
        <end position="48"/>
    </location>
</feature>
<dbReference type="Proteomes" id="UP000691718">
    <property type="component" value="Unassembled WGS sequence"/>
</dbReference>
<sequence length="226" mass="25996">MDREEIERQCIFAILQESDSDSELSDQDVCDEEDHLSKRSNPSDTEQNIAEADDNDISLSTLLHRSRYANQRISDCRYNGRPQLQTQAVQGDKPSMDRRDQRRAYEYQQHGVENNWTESRPFEERPKRSENGERKMEARLYQRFAARGFNHAGQPASIGNTTTSNVEKIQFNLPDIAVSQEQQGDVPLAHFDQLPPKTITCTSATRVLRQSISNSTEYIIFKEAIL</sequence>
<feature type="region of interest" description="Disordered" evidence="1">
    <location>
        <begin position="17"/>
        <end position="53"/>
    </location>
</feature>
<comment type="caution">
    <text evidence="2">The sequence shown here is derived from an EMBL/GenBank/DDBJ whole genome shotgun (WGS) entry which is preliminary data.</text>
</comment>
<dbReference type="OrthoDB" id="10057959at2759"/>
<feature type="compositionally biased region" description="Basic and acidic residues" evidence="1">
    <location>
        <begin position="120"/>
        <end position="134"/>
    </location>
</feature>
<gene>
    <name evidence="2" type="ORF">PAPOLLO_LOCUS27197</name>
</gene>
<accession>A0A8S3YD15</accession>
<organism evidence="2 3">
    <name type="scientific">Parnassius apollo</name>
    <name type="common">Apollo butterfly</name>
    <name type="synonym">Papilio apollo</name>
    <dbReference type="NCBI Taxonomy" id="110799"/>
    <lineage>
        <taxon>Eukaryota</taxon>
        <taxon>Metazoa</taxon>
        <taxon>Ecdysozoa</taxon>
        <taxon>Arthropoda</taxon>
        <taxon>Hexapoda</taxon>
        <taxon>Insecta</taxon>
        <taxon>Pterygota</taxon>
        <taxon>Neoptera</taxon>
        <taxon>Endopterygota</taxon>
        <taxon>Lepidoptera</taxon>
        <taxon>Glossata</taxon>
        <taxon>Ditrysia</taxon>
        <taxon>Papilionoidea</taxon>
        <taxon>Papilionidae</taxon>
        <taxon>Parnassiinae</taxon>
        <taxon>Parnassini</taxon>
        <taxon>Parnassius</taxon>
        <taxon>Parnassius</taxon>
    </lineage>
</organism>
<dbReference type="AlphaFoldDB" id="A0A8S3YD15"/>